<protein>
    <recommendedName>
        <fullName evidence="4">TadE-like protein</fullName>
    </recommendedName>
</protein>
<keyword evidence="1" id="KW-1133">Transmembrane helix</keyword>
<dbReference type="AlphaFoldDB" id="A0A238KXM8"/>
<dbReference type="EMBL" id="FXYF01000011">
    <property type="protein sequence ID" value="SMX47549.1"/>
    <property type="molecule type" value="Genomic_DNA"/>
</dbReference>
<evidence type="ECO:0000256" key="1">
    <source>
        <dbReference type="SAM" id="Phobius"/>
    </source>
</evidence>
<organism evidence="2 3">
    <name type="scientific">Maliponia aquimaris</name>
    <dbReference type="NCBI Taxonomy" id="1673631"/>
    <lineage>
        <taxon>Bacteria</taxon>
        <taxon>Pseudomonadati</taxon>
        <taxon>Pseudomonadota</taxon>
        <taxon>Alphaproteobacteria</taxon>
        <taxon>Rhodobacterales</taxon>
        <taxon>Paracoccaceae</taxon>
        <taxon>Maliponia</taxon>
    </lineage>
</organism>
<keyword evidence="3" id="KW-1185">Reference proteome</keyword>
<evidence type="ECO:0008006" key="4">
    <source>
        <dbReference type="Google" id="ProtNLM"/>
    </source>
</evidence>
<keyword evidence="1" id="KW-0472">Membrane</keyword>
<gene>
    <name evidence="2" type="ORF">MAA8898_03686</name>
</gene>
<feature type="transmembrane region" description="Helical" evidence="1">
    <location>
        <begin position="20"/>
        <end position="39"/>
    </location>
</feature>
<accession>A0A238KXM8</accession>
<keyword evidence="1" id="KW-0812">Transmembrane</keyword>
<sequence>MIRSSLKTLRRFRAEEDGTAVVAFALWVPLFVAIIVSSIEVGTITVRSVQLERALDQAVREVKIGVTNPTHDALKANICAKTTVLPGCMQTLHLEMIPLDMRNYTAPPQSADCADISQAATPQRTFRHGGGGQLMFLRACYKFRPLTPAATLNASLPKDAEGYTAIVSTSAFVFEPS</sequence>
<proteinExistence type="predicted"/>
<evidence type="ECO:0000313" key="2">
    <source>
        <dbReference type="EMBL" id="SMX47549.1"/>
    </source>
</evidence>
<evidence type="ECO:0000313" key="3">
    <source>
        <dbReference type="Proteomes" id="UP000207598"/>
    </source>
</evidence>
<dbReference type="RefSeq" id="WP_094022461.1">
    <property type="nucleotide sequence ID" value="NZ_FXYF01000011.1"/>
</dbReference>
<dbReference type="OrthoDB" id="7907064at2"/>
<dbReference type="Proteomes" id="UP000207598">
    <property type="component" value="Unassembled WGS sequence"/>
</dbReference>
<reference evidence="2 3" key="1">
    <citation type="submission" date="2017-05" db="EMBL/GenBank/DDBJ databases">
        <authorList>
            <person name="Song R."/>
            <person name="Chenine A.L."/>
            <person name="Ruprecht R.M."/>
        </authorList>
    </citation>
    <scope>NUCLEOTIDE SEQUENCE [LARGE SCALE GENOMIC DNA]</scope>
    <source>
        <strain evidence="2 3">CECT 8898</strain>
    </source>
</reference>
<name>A0A238KXM8_9RHOB</name>